<dbReference type="RefSeq" id="WP_189067311.1">
    <property type="nucleotide sequence ID" value="NZ_BMPE01000001.1"/>
</dbReference>
<keyword evidence="1" id="KW-1133">Transmembrane helix</keyword>
<sequence length="183" mass="19966">MNRNEWTVGMKNEADSVSDALWAQATRRAYWARLLLPLLLMIVVVSALEMTRQVAFSSGSTSRSFDPARLQLDSMIYPLRHVLAAWWLSRRGLPVLMILTLPALSTLTGLLVGQLVYLPLEVTPPSGGIPGAYSDSLPGFETLGALFREPVGLLSTSFHTLLALLAGIGLSHVSVVRRKQVIA</sequence>
<keyword evidence="3" id="KW-1185">Reference proteome</keyword>
<dbReference type="EMBL" id="BMPE01000001">
    <property type="protein sequence ID" value="GGK88962.1"/>
    <property type="molecule type" value="Genomic_DNA"/>
</dbReference>
<feature type="transmembrane region" description="Helical" evidence="1">
    <location>
        <begin position="95"/>
        <end position="117"/>
    </location>
</feature>
<organism evidence="2 3">
    <name type="scientific">Deinococcus radiotolerans</name>
    <dbReference type="NCBI Taxonomy" id="1309407"/>
    <lineage>
        <taxon>Bacteria</taxon>
        <taxon>Thermotogati</taxon>
        <taxon>Deinococcota</taxon>
        <taxon>Deinococci</taxon>
        <taxon>Deinococcales</taxon>
        <taxon>Deinococcaceae</taxon>
        <taxon>Deinococcus</taxon>
    </lineage>
</organism>
<evidence type="ECO:0000256" key="1">
    <source>
        <dbReference type="SAM" id="Phobius"/>
    </source>
</evidence>
<comment type="caution">
    <text evidence="2">The sequence shown here is derived from an EMBL/GenBank/DDBJ whole genome shotgun (WGS) entry which is preliminary data.</text>
</comment>
<evidence type="ECO:0008006" key="4">
    <source>
        <dbReference type="Google" id="ProtNLM"/>
    </source>
</evidence>
<accession>A0ABQ2FH67</accession>
<dbReference type="Proteomes" id="UP000604341">
    <property type="component" value="Unassembled WGS sequence"/>
</dbReference>
<gene>
    <name evidence="2" type="ORF">GCM10010844_04320</name>
</gene>
<feature type="transmembrane region" description="Helical" evidence="1">
    <location>
        <begin position="156"/>
        <end position="176"/>
    </location>
</feature>
<evidence type="ECO:0000313" key="2">
    <source>
        <dbReference type="EMBL" id="GGK88962.1"/>
    </source>
</evidence>
<evidence type="ECO:0000313" key="3">
    <source>
        <dbReference type="Proteomes" id="UP000604341"/>
    </source>
</evidence>
<name>A0ABQ2FH67_9DEIO</name>
<protein>
    <recommendedName>
        <fullName evidence="4">Cytochrome b561 bacterial/Ni-hydrogenase domain-containing protein</fullName>
    </recommendedName>
</protein>
<proteinExistence type="predicted"/>
<keyword evidence="1" id="KW-0812">Transmembrane</keyword>
<keyword evidence="1" id="KW-0472">Membrane</keyword>
<reference evidence="3" key="1">
    <citation type="journal article" date="2019" name="Int. J. Syst. Evol. Microbiol.">
        <title>The Global Catalogue of Microorganisms (GCM) 10K type strain sequencing project: providing services to taxonomists for standard genome sequencing and annotation.</title>
        <authorList>
            <consortium name="The Broad Institute Genomics Platform"/>
            <consortium name="The Broad Institute Genome Sequencing Center for Infectious Disease"/>
            <person name="Wu L."/>
            <person name="Ma J."/>
        </authorList>
    </citation>
    <scope>NUCLEOTIDE SEQUENCE [LARGE SCALE GENOMIC DNA]</scope>
    <source>
        <strain evidence="3">JCM 19173</strain>
    </source>
</reference>
<feature type="transmembrane region" description="Helical" evidence="1">
    <location>
        <begin position="30"/>
        <end position="48"/>
    </location>
</feature>